<proteinExistence type="predicted"/>
<dbReference type="GeneID" id="36832869"/>
<gene>
    <name evidence="2" type="ORF">DFR85_11895</name>
</gene>
<dbReference type="EMBL" id="CP029289">
    <property type="protein sequence ID" value="AWR96014.1"/>
    <property type="molecule type" value="Genomic_DNA"/>
</dbReference>
<dbReference type="Proteomes" id="UP000248044">
    <property type="component" value="Chromosome"/>
</dbReference>
<organism evidence="2 3">
    <name type="scientific">Acidianus brierleyi</name>
    <dbReference type="NCBI Taxonomy" id="41673"/>
    <lineage>
        <taxon>Archaea</taxon>
        <taxon>Thermoproteota</taxon>
        <taxon>Thermoprotei</taxon>
        <taxon>Sulfolobales</taxon>
        <taxon>Sulfolobaceae</taxon>
        <taxon>Acidianus</taxon>
    </lineage>
</organism>
<feature type="domain" description="VWFA" evidence="1">
    <location>
        <begin position="39"/>
        <end position="201"/>
    </location>
</feature>
<protein>
    <submittedName>
        <fullName evidence="2">VWA domain-containing protein</fullName>
    </submittedName>
</protein>
<reference evidence="2 3" key="1">
    <citation type="submission" date="2018-05" db="EMBL/GenBank/DDBJ databases">
        <title>Complete Genome Sequences of Extremely Thermoacidophilic, Metal-Mobilizing Type-Strain Members of the Archaeal Family Sulfolobaceae: Acidianus brierleyi DSM-1651T, Acidianus sulfidivorans DSM-18786T, Metallosphaera hakonensis DSM-7519T, and Metallosphaera prunae DSM-10039T.</title>
        <authorList>
            <person name="Counts J.A."/>
            <person name="Kelly R.M."/>
        </authorList>
    </citation>
    <scope>NUCLEOTIDE SEQUENCE [LARGE SCALE GENOMIC DNA]</scope>
    <source>
        <strain evidence="2 3">DSM 1651</strain>
    </source>
</reference>
<dbReference type="PANTHER" id="PTHR45737">
    <property type="entry name" value="VON WILLEBRAND FACTOR A DOMAIN-CONTAINING PROTEIN 5A"/>
    <property type="match status" value="1"/>
</dbReference>
<dbReference type="Pfam" id="PF00092">
    <property type="entry name" value="VWA"/>
    <property type="match status" value="1"/>
</dbReference>
<evidence type="ECO:0000313" key="3">
    <source>
        <dbReference type="Proteomes" id="UP000248044"/>
    </source>
</evidence>
<dbReference type="CDD" id="cd00198">
    <property type="entry name" value="vWFA"/>
    <property type="match status" value="1"/>
</dbReference>
<accession>A0A2U9IJA7</accession>
<dbReference type="OrthoDB" id="33260at2157"/>
<dbReference type="KEGG" id="abri:DFR85_11895"/>
<dbReference type="InterPro" id="IPR040929">
    <property type="entry name" value="ArnB_C"/>
</dbReference>
<name>A0A2U9IJA7_9CREN</name>
<dbReference type="PANTHER" id="PTHR45737:SF6">
    <property type="entry name" value="VON WILLEBRAND FACTOR A DOMAIN-CONTAINING PROTEIN 5A"/>
    <property type="match status" value="1"/>
</dbReference>
<dbReference type="InterPro" id="IPR036465">
    <property type="entry name" value="vWFA_dom_sf"/>
</dbReference>
<sequence>MTISMRVETSHKYSFNANVKMIFKILLVPEKVSVASGFHYIILLDTSGSMEGMKLDSAKTGAIELFKRIPEGNKVTFITFSSHVNVIKEFTDPQDLSEEIISLKAGGQTALYTALLTAFNLARKHEMPSYIVLLTDGNPTDETVEGTYRKIVIPEGIQIISFGLGEDYNESILKILADRTSGQLYHVDDPMQIPENLPKAAKTKIAGKNIVIDIISEAPVKILNYSDPPIKINALEGVVKILGETNVPPNYNGNFMTIKLNYEDPSSQRQQALMSIVSLTPAKDQQTFVSGVNKDLTFEYEYYNALQKYSSDVEAGNLVEATRTLDKMNELAQQTRRIELIETTKRLSSSLETTKRIGTVEQTKKLSKEVTSEVTRKLRGES</sequence>
<dbReference type="Gene3D" id="3.40.50.410">
    <property type="entry name" value="von Willebrand factor, type A domain"/>
    <property type="match status" value="1"/>
</dbReference>
<dbReference type="AlphaFoldDB" id="A0A2U9IJA7"/>
<dbReference type="SUPFAM" id="SSF53300">
    <property type="entry name" value="vWA-like"/>
    <property type="match status" value="1"/>
</dbReference>
<dbReference type="InterPro" id="IPR002035">
    <property type="entry name" value="VWF_A"/>
</dbReference>
<evidence type="ECO:0000259" key="1">
    <source>
        <dbReference type="PROSITE" id="PS50234"/>
    </source>
</evidence>
<dbReference type="RefSeq" id="WP_110271892.1">
    <property type="nucleotide sequence ID" value="NZ_CP029289.2"/>
</dbReference>
<dbReference type="SMART" id="SM00327">
    <property type="entry name" value="VWA"/>
    <property type="match status" value="1"/>
</dbReference>
<dbReference type="PROSITE" id="PS50234">
    <property type="entry name" value="VWFA"/>
    <property type="match status" value="1"/>
</dbReference>
<dbReference type="Pfam" id="PF18677">
    <property type="entry name" value="ArnB_C"/>
    <property type="match status" value="1"/>
</dbReference>
<keyword evidence="3" id="KW-1185">Reference proteome</keyword>
<evidence type="ECO:0000313" key="2">
    <source>
        <dbReference type="EMBL" id="AWR96014.1"/>
    </source>
</evidence>